<dbReference type="InterPro" id="IPR036388">
    <property type="entry name" value="WH-like_DNA-bd_sf"/>
</dbReference>
<dbReference type="InterPro" id="IPR036390">
    <property type="entry name" value="WH_DNA-bd_sf"/>
</dbReference>
<dbReference type="AlphaFoldDB" id="A0A0F9HXP1"/>
<sequence>MLKISEAASLAMHTLALLTARNGERMPTGRIAEALGASEAHLAKVMSRLTRAGLVSAVRGPGGGFVLAKPPERIALIDIYEAIEGEMPAGGCLLGKAACPGGRCVLGGLVRSVNEQVKEHLQRTKLTDLAVAFEEG</sequence>
<dbReference type="GO" id="GO:0003700">
    <property type="term" value="F:DNA-binding transcription factor activity"/>
    <property type="evidence" value="ECO:0007669"/>
    <property type="project" value="TreeGrafter"/>
</dbReference>
<accession>A0A0F9HXP1</accession>
<dbReference type="PANTHER" id="PTHR33221">
    <property type="entry name" value="WINGED HELIX-TURN-HELIX TRANSCRIPTIONAL REGULATOR, RRF2 FAMILY"/>
    <property type="match status" value="1"/>
</dbReference>
<dbReference type="GO" id="GO:0005829">
    <property type="term" value="C:cytosol"/>
    <property type="evidence" value="ECO:0007669"/>
    <property type="project" value="TreeGrafter"/>
</dbReference>
<evidence type="ECO:0000313" key="1">
    <source>
        <dbReference type="EMBL" id="KKL79882.1"/>
    </source>
</evidence>
<dbReference type="Pfam" id="PF02082">
    <property type="entry name" value="Rrf2"/>
    <property type="match status" value="1"/>
</dbReference>
<name>A0A0F9HXP1_9ZZZZ</name>
<dbReference type="EMBL" id="LAZR01023036">
    <property type="protein sequence ID" value="KKL79882.1"/>
    <property type="molecule type" value="Genomic_DNA"/>
</dbReference>
<comment type="caution">
    <text evidence="1">The sequence shown here is derived from an EMBL/GenBank/DDBJ whole genome shotgun (WGS) entry which is preliminary data.</text>
</comment>
<dbReference type="PANTHER" id="PTHR33221:SF9">
    <property type="entry name" value="RRF2 FAMILY PROTEIN"/>
    <property type="match status" value="1"/>
</dbReference>
<proteinExistence type="predicted"/>
<dbReference type="Gene3D" id="1.10.10.10">
    <property type="entry name" value="Winged helix-like DNA-binding domain superfamily/Winged helix DNA-binding domain"/>
    <property type="match status" value="1"/>
</dbReference>
<dbReference type="InterPro" id="IPR030489">
    <property type="entry name" value="TR_Rrf2-type_CS"/>
</dbReference>
<organism evidence="1">
    <name type="scientific">marine sediment metagenome</name>
    <dbReference type="NCBI Taxonomy" id="412755"/>
    <lineage>
        <taxon>unclassified sequences</taxon>
        <taxon>metagenomes</taxon>
        <taxon>ecological metagenomes</taxon>
    </lineage>
</organism>
<evidence type="ECO:0008006" key="2">
    <source>
        <dbReference type="Google" id="ProtNLM"/>
    </source>
</evidence>
<dbReference type="PROSITE" id="PS01332">
    <property type="entry name" value="HTH_RRF2_1"/>
    <property type="match status" value="1"/>
</dbReference>
<dbReference type="SUPFAM" id="SSF46785">
    <property type="entry name" value="Winged helix' DNA-binding domain"/>
    <property type="match status" value="1"/>
</dbReference>
<protein>
    <recommendedName>
        <fullName evidence="2">Rrf2 family transcriptional regulator</fullName>
    </recommendedName>
</protein>
<dbReference type="NCBIfam" id="TIGR00738">
    <property type="entry name" value="rrf2_super"/>
    <property type="match status" value="1"/>
</dbReference>
<dbReference type="InterPro" id="IPR000944">
    <property type="entry name" value="Tscrpt_reg_Rrf2"/>
</dbReference>
<dbReference type="PROSITE" id="PS51197">
    <property type="entry name" value="HTH_RRF2_2"/>
    <property type="match status" value="1"/>
</dbReference>
<gene>
    <name evidence="1" type="ORF">LCGC14_2010390</name>
</gene>
<reference evidence="1" key="1">
    <citation type="journal article" date="2015" name="Nature">
        <title>Complex archaea that bridge the gap between prokaryotes and eukaryotes.</title>
        <authorList>
            <person name="Spang A."/>
            <person name="Saw J.H."/>
            <person name="Jorgensen S.L."/>
            <person name="Zaremba-Niedzwiedzka K."/>
            <person name="Martijn J."/>
            <person name="Lind A.E."/>
            <person name="van Eijk R."/>
            <person name="Schleper C."/>
            <person name="Guy L."/>
            <person name="Ettema T.J."/>
        </authorList>
    </citation>
    <scope>NUCLEOTIDE SEQUENCE</scope>
</reference>